<protein>
    <recommendedName>
        <fullName evidence="4">Immunoglobulin V-set domain-containing protein</fullName>
    </recommendedName>
</protein>
<dbReference type="Pfam" id="PF07686">
    <property type="entry name" value="V-set"/>
    <property type="match status" value="1"/>
</dbReference>
<reference evidence="5 6" key="1">
    <citation type="journal article" date="2018" name="Nat. Ecol. Evol.">
        <title>Shark genomes provide insights into elasmobranch evolution and the origin of vertebrates.</title>
        <authorList>
            <person name="Hara Y"/>
            <person name="Yamaguchi K"/>
            <person name="Onimaru K"/>
            <person name="Kadota M"/>
            <person name="Koyanagi M"/>
            <person name="Keeley SD"/>
            <person name="Tatsumi K"/>
            <person name="Tanaka K"/>
            <person name="Motone F"/>
            <person name="Kageyama Y"/>
            <person name="Nozu R"/>
            <person name="Adachi N"/>
            <person name="Nishimura O"/>
            <person name="Nakagawa R"/>
            <person name="Tanegashima C"/>
            <person name="Kiyatake I"/>
            <person name="Matsumoto R"/>
            <person name="Murakumo K"/>
            <person name="Nishida K"/>
            <person name="Terakita A"/>
            <person name="Kuratani S"/>
            <person name="Sato K"/>
            <person name="Hyodo S Kuraku.S."/>
        </authorList>
    </citation>
    <scope>NUCLEOTIDE SEQUENCE [LARGE SCALE GENOMIC DNA]</scope>
</reference>
<dbReference type="OMA" id="CARNTLC"/>
<evidence type="ECO:0000256" key="2">
    <source>
        <dbReference type="ARBA" id="ARBA00023130"/>
    </source>
</evidence>
<evidence type="ECO:0000256" key="1">
    <source>
        <dbReference type="ARBA" id="ARBA00022859"/>
    </source>
</evidence>
<dbReference type="GO" id="GO:0005576">
    <property type="term" value="C:extracellular region"/>
    <property type="evidence" value="ECO:0007669"/>
    <property type="project" value="UniProtKB-ARBA"/>
</dbReference>
<feature type="non-terminal residue" evidence="5">
    <location>
        <position position="1"/>
    </location>
</feature>
<name>A0A401QNX8_SCYTO</name>
<gene>
    <name evidence="5" type="ORF">scyTo_0027773</name>
</gene>
<evidence type="ECO:0000259" key="4">
    <source>
        <dbReference type="SMART" id="SM00406"/>
    </source>
</evidence>
<dbReference type="Gene3D" id="2.60.40.10">
    <property type="entry name" value="Immunoglobulins"/>
    <property type="match status" value="1"/>
</dbReference>
<organism evidence="5 6">
    <name type="scientific">Scyliorhinus torazame</name>
    <name type="common">Cloudy catshark</name>
    <name type="synonym">Catulus torazame</name>
    <dbReference type="NCBI Taxonomy" id="75743"/>
    <lineage>
        <taxon>Eukaryota</taxon>
        <taxon>Metazoa</taxon>
        <taxon>Chordata</taxon>
        <taxon>Craniata</taxon>
        <taxon>Vertebrata</taxon>
        <taxon>Chondrichthyes</taxon>
        <taxon>Elasmobranchii</taxon>
        <taxon>Galeomorphii</taxon>
        <taxon>Galeoidea</taxon>
        <taxon>Carcharhiniformes</taxon>
        <taxon>Scyliorhinidae</taxon>
        <taxon>Scyliorhinus</taxon>
    </lineage>
</organism>
<keyword evidence="2" id="KW-1064">Adaptive immunity</keyword>
<dbReference type="GO" id="GO:0019814">
    <property type="term" value="C:immunoglobulin complex"/>
    <property type="evidence" value="ECO:0007669"/>
    <property type="project" value="UniProtKB-KW"/>
</dbReference>
<dbReference type="EMBL" id="BFAA01403346">
    <property type="protein sequence ID" value="GCB87090.1"/>
    <property type="molecule type" value="Genomic_DNA"/>
</dbReference>
<proteinExistence type="predicted"/>
<dbReference type="InterPro" id="IPR013106">
    <property type="entry name" value="Ig_V-set"/>
</dbReference>
<feature type="domain" description="Immunoglobulin V-set" evidence="4">
    <location>
        <begin position="24"/>
        <end position="97"/>
    </location>
</feature>
<dbReference type="SUPFAM" id="SSF48726">
    <property type="entry name" value="Immunoglobulin"/>
    <property type="match status" value="1"/>
</dbReference>
<dbReference type="STRING" id="75743.A0A401QNX8"/>
<keyword evidence="1" id="KW-0391">Immunity</keyword>
<evidence type="ECO:0000256" key="3">
    <source>
        <dbReference type="ARBA" id="ARBA00043265"/>
    </source>
</evidence>
<keyword evidence="3" id="KW-1280">Immunoglobulin</keyword>
<dbReference type="InterPro" id="IPR036179">
    <property type="entry name" value="Ig-like_dom_sf"/>
</dbReference>
<dbReference type="SMART" id="SM00406">
    <property type="entry name" value="IGv"/>
    <property type="match status" value="1"/>
</dbReference>
<dbReference type="GO" id="GO:0002250">
    <property type="term" value="P:adaptive immune response"/>
    <property type="evidence" value="ECO:0007669"/>
    <property type="project" value="UniProtKB-KW"/>
</dbReference>
<dbReference type="InterPro" id="IPR013783">
    <property type="entry name" value="Ig-like_fold"/>
</dbReference>
<evidence type="ECO:0000313" key="6">
    <source>
        <dbReference type="Proteomes" id="UP000288216"/>
    </source>
</evidence>
<comment type="caution">
    <text evidence="5">The sequence shown here is derived from an EMBL/GenBank/DDBJ whole genome shotgun (WGS) entry which is preliminary data.</text>
</comment>
<sequence>IFTGVQSEVVLTQPEAESGRPGGSLRLTCKTSGFDLGSYYMHWVRQVPGQELEWLVRYYSSSNSNYAPAIKDRFTASKDTSNNIFSLAMTNLKTEEQ</sequence>
<dbReference type="AlphaFoldDB" id="A0A401QNX8"/>
<evidence type="ECO:0000313" key="5">
    <source>
        <dbReference type="EMBL" id="GCB87090.1"/>
    </source>
</evidence>
<keyword evidence="6" id="KW-1185">Reference proteome</keyword>
<accession>A0A401QNX8</accession>
<dbReference type="InterPro" id="IPR050199">
    <property type="entry name" value="IgHV"/>
</dbReference>
<dbReference type="OrthoDB" id="8865476at2759"/>
<dbReference type="Proteomes" id="UP000288216">
    <property type="component" value="Unassembled WGS sequence"/>
</dbReference>
<dbReference type="PANTHER" id="PTHR23266">
    <property type="entry name" value="IMMUNOGLOBULIN HEAVY CHAIN"/>
    <property type="match status" value="1"/>
</dbReference>